<reference evidence="2 3" key="1">
    <citation type="submission" date="2009-01" db="EMBL/GenBank/DDBJ databases">
        <authorList>
            <person name="Qin X."/>
            <person name="Bachman B."/>
            <person name="Battles P."/>
            <person name="Bell A."/>
            <person name="Bess C."/>
            <person name="Bickham C."/>
            <person name="Chaboub L."/>
            <person name="Chen D."/>
            <person name="Coyle M."/>
            <person name="Deiros D.R."/>
            <person name="Dinh H."/>
            <person name="Forbes L."/>
            <person name="Fowler G."/>
            <person name="Francisco L."/>
            <person name="Fu Q."/>
            <person name="Gubbala S."/>
            <person name="Hale W."/>
            <person name="Han Y."/>
            <person name="Hemphill L."/>
            <person name="Highlander S.K."/>
            <person name="Hirani K."/>
            <person name="Hogues M."/>
            <person name="Jackson L."/>
            <person name="Jakkamsetti A."/>
            <person name="Javaid M."/>
            <person name="Jiang H."/>
            <person name="Korchina V."/>
            <person name="Kovar C."/>
            <person name="Lara F."/>
            <person name="Lee S."/>
            <person name="Mata R."/>
            <person name="Mathew T."/>
            <person name="Moen C."/>
            <person name="Morales K."/>
            <person name="Munidasa M."/>
            <person name="Nazareth L."/>
            <person name="Ngo R."/>
            <person name="Nguyen L."/>
            <person name="Okwuonu G."/>
            <person name="Ongeri F."/>
            <person name="Patil S."/>
            <person name="Petrosino J."/>
            <person name="Pham C."/>
            <person name="Pham P."/>
            <person name="Pu L.-L."/>
            <person name="Puazo M."/>
            <person name="Raj R."/>
            <person name="Reid J."/>
            <person name="Rouhana J."/>
            <person name="Saada N."/>
            <person name="Shang Y."/>
            <person name="Simmons D."/>
            <person name="Thornton R."/>
            <person name="Warren J."/>
            <person name="Weissenberger G."/>
            <person name="Zhang J."/>
            <person name="Zhang L."/>
            <person name="Zhou C."/>
            <person name="Zhu D."/>
            <person name="Muzny D."/>
            <person name="Worley K."/>
            <person name="Gibbs R."/>
        </authorList>
    </citation>
    <scope>NUCLEOTIDE SEQUENCE [LARGE SCALE GENOMIC DNA]</scope>
    <source>
        <strain evidence="2 3">DSM 15434</strain>
    </source>
</reference>
<comment type="caution">
    <text evidence="2">The sequence shown here is derived from an EMBL/GenBank/DDBJ whole genome shotgun (WGS) entry which is preliminary data.</text>
</comment>
<keyword evidence="3" id="KW-1185">Reference proteome</keyword>
<gene>
    <name evidence="2" type="ORF">HMPREF0058_2357</name>
</gene>
<accession>C0W913</accession>
<dbReference type="HOGENOM" id="CLU_3003707_0_0_11"/>
<protein>
    <submittedName>
        <fullName evidence="2">Uncharacterized protein</fullName>
    </submittedName>
</protein>
<dbReference type="Proteomes" id="UP000004778">
    <property type="component" value="Unassembled WGS sequence"/>
</dbReference>
<dbReference type="AlphaFoldDB" id="C0W913"/>
<evidence type="ECO:0000313" key="2">
    <source>
        <dbReference type="EMBL" id="EEH64759.1"/>
    </source>
</evidence>
<feature type="region of interest" description="Disordered" evidence="1">
    <location>
        <begin position="15"/>
        <end position="37"/>
    </location>
</feature>
<organism evidence="2 3">
    <name type="scientific">Actinomyces urogenitalis DSM 15434</name>
    <dbReference type="NCBI Taxonomy" id="525246"/>
    <lineage>
        <taxon>Bacteria</taxon>
        <taxon>Bacillati</taxon>
        <taxon>Actinomycetota</taxon>
        <taxon>Actinomycetes</taxon>
        <taxon>Actinomycetales</taxon>
        <taxon>Actinomycetaceae</taxon>
        <taxon>Actinomyces</taxon>
    </lineage>
</organism>
<dbReference type="EMBL" id="ACFH01000219">
    <property type="protein sequence ID" value="EEH64759.1"/>
    <property type="molecule type" value="Genomic_DNA"/>
</dbReference>
<proteinExistence type="predicted"/>
<name>C0W913_9ACTO</name>
<evidence type="ECO:0000313" key="3">
    <source>
        <dbReference type="Proteomes" id="UP000004778"/>
    </source>
</evidence>
<sequence length="56" mass="6042">MLGVAAPGCAAPLTLFSREDERRRRPQAQAEEPWDPAVAVVSRSRCEASYAPAQTA</sequence>
<evidence type="ECO:0000256" key="1">
    <source>
        <dbReference type="SAM" id="MobiDB-lite"/>
    </source>
</evidence>